<feature type="compositionally biased region" description="Gly residues" evidence="5">
    <location>
        <begin position="489"/>
        <end position="500"/>
    </location>
</feature>
<proteinExistence type="inferred from homology"/>
<dbReference type="InterPro" id="IPR055487">
    <property type="entry name" value="DUF7059"/>
</dbReference>
<comment type="similarity">
    <text evidence="1">Belongs to the eukaryotic/archaeal PrmC-related family.</text>
</comment>
<dbReference type="GO" id="GO:0032259">
    <property type="term" value="P:methylation"/>
    <property type="evidence" value="ECO:0007669"/>
    <property type="project" value="UniProtKB-KW"/>
</dbReference>
<feature type="domain" description="DUF7059" evidence="7">
    <location>
        <begin position="19"/>
        <end position="91"/>
    </location>
</feature>
<evidence type="ECO:0000313" key="9">
    <source>
        <dbReference type="Proteomes" id="UP000217103"/>
    </source>
</evidence>
<dbReference type="GO" id="GO:0008276">
    <property type="term" value="F:protein methyltransferase activity"/>
    <property type="evidence" value="ECO:0007669"/>
    <property type="project" value="TreeGrafter"/>
</dbReference>
<evidence type="ECO:0000256" key="5">
    <source>
        <dbReference type="SAM" id="MobiDB-lite"/>
    </source>
</evidence>
<dbReference type="Proteomes" id="UP000217103">
    <property type="component" value="Unassembled WGS sequence"/>
</dbReference>
<evidence type="ECO:0000256" key="3">
    <source>
        <dbReference type="ARBA" id="ARBA00022679"/>
    </source>
</evidence>
<dbReference type="Pfam" id="PF05175">
    <property type="entry name" value="MTS"/>
    <property type="match status" value="1"/>
</dbReference>
<dbReference type="STRING" id="35622.SAMN04489764_1419"/>
<evidence type="ECO:0000259" key="6">
    <source>
        <dbReference type="Pfam" id="PF05175"/>
    </source>
</evidence>
<dbReference type="GO" id="GO:0008170">
    <property type="term" value="F:N-methyltransferase activity"/>
    <property type="evidence" value="ECO:0007669"/>
    <property type="project" value="UniProtKB-ARBA"/>
</dbReference>
<evidence type="ECO:0000256" key="1">
    <source>
        <dbReference type="ARBA" id="ARBA00006149"/>
    </source>
</evidence>
<sequence>MDIATDLIDELRGRLHDWGYTLEGVRERLGPVAAAALAREEVVPALRETRDGDPLGALIRLWWLGVPVAAAELPLPVPRLVEAGLLVPEPAPNGAAATGDGGASGAGVRDAVRATVHLQPWETGGYLVSDRKVRPGDPPLRPDHVVGAGGASANLAQLIIRRPVERALDLGTGCGVQVLHLAERAAHVVATDVNPRALELARLSWRLSGVTDVDARQGPMFAPVEGELFDLIVSNPPFVISPGGGPSYRESAEEADGFCRDLVRLAPRHLAPGGHCQLLANWLHIEGEDWRDRVGGWLTATGLDGWVVQRDVQDPAEYVELWLRDSVEQGTPAYHARYDAWLEWLSSMKVTGIGFGWITLHDSGALDPVVRVEELTHPVELPVGAYVDDVLRAIGTAHRISDEELLAARLKVADGVLEERIGEPGAEHPTRIVLRQTSGLRRTTTVGTVEAALAGVCDGTLPLAPLLSAIAELTGYREEDGAVAEADAGAGGAAAGGGPESGESADGGAQPPPGATAAVRALIAEGFLTL</sequence>
<evidence type="ECO:0000259" key="7">
    <source>
        <dbReference type="Pfam" id="PF23186"/>
    </source>
</evidence>
<dbReference type="InterPro" id="IPR002052">
    <property type="entry name" value="DNA_methylase_N6_adenine_CS"/>
</dbReference>
<name>A0A1H1CDJ0_9ACTN</name>
<dbReference type="SUPFAM" id="SSF53335">
    <property type="entry name" value="S-adenosyl-L-methionine-dependent methyltransferases"/>
    <property type="match status" value="1"/>
</dbReference>
<dbReference type="GO" id="GO:0035657">
    <property type="term" value="C:eRF1 methyltransferase complex"/>
    <property type="evidence" value="ECO:0007669"/>
    <property type="project" value="TreeGrafter"/>
</dbReference>
<dbReference type="AlphaFoldDB" id="A0A1H1CDJ0"/>
<dbReference type="RefSeq" id="WP_165634728.1">
    <property type="nucleotide sequence ID" value="NZ_FNKK01000002.1"/>
</dbReference>
<dbReference type="PANTHER" id="PTHR45875">
    <property type="entry name" value="METHYLTRANSFERASE N6AMT1"/>
    <property type="match status" value="1"/>
</dbReference>
<dbReference type="Pfam" id="PF23186">
    <property type="entry name" value="DUF7059"/>
    <property type="match status" value="1"/>
</dbReference>
<keyword evidence="2 8" id="KW-0489">Methyltransferase</keyword>
<dbReference type="CDD" id="cd02440">
    <property type="entry name" value="AdoMet_MTases"/>
    <property type="match status" value="1"/>
</dbReference>
<dbReference type="InterPro" id="IPR029063">
    <property type="entry name" value="SAM-dependent_MTases_sf"/>
</dbReference>
<dbReference type="EMBL" id="FNKK01000002">
    <property type="protein sequence ID" value="SDQ62139.1"/>
    <property type="molecule type" value="Genomic_DNA"/>
</dbReference>
<evidence type="ECO:0000313" key="8">
    <source>
        <dbReference type="EMBL" id="SDQ62139.1"/>
    </source>
</evidence>
<dbReference type="PANTHER" id="PTHR45875:SF1">
    <property type="entry name" value="METHYLTRANSFERASE N6AMT1"/>
    <property type="match status" value="1"/>
</dbReference>
<keyword evidence="3 8" id="KW-0808">Transferase</keyword>
<dbReference type="InterPro" id="IPR007848">
    <property type="entry name" value="Small_mtfrase_dom"/>
</dbReference>
<evidence type="ECO:0000256" key="4">
    <source>
        <dbReference type="ARBA" id="ARBA00022691"/>
    </source>
</evidence>
<dbReference type="GO" id="GO:0008757">
    <property type="term" value="F:S-adenosylmethionine-dependent methyltransferase activity"/>
    <property type="evidence" value="ECO:0007669"/>
    <property type="project" value="TreeGrafter"/>
</dbReference>
<protein>
    <submittedName>
        <fullName evidence="8">Methyltransferase small domain-containing protein</fullName>
    </submittedName>
</protein>
<organism evidence="8 9">
    <name type="scientific">Thermostaphylospora chromogena</name>
    <dbReference type="NCBI Taxonomy" id="35622"/>
    <lineage>
        <taxon>Bacteria</taxon>
        <taxon>Bacillati</taxon>
        <taxon>Actinomycetota</taxon>
        <taxon>Actinomycetes</taxon>
        <taxon>Streptosporangiales</taxon>
        <taxon>Thermomonosporaceae</taxon>
        <taxon>Thermostaphylospora</taxon>
    </lineage>
</organism>
<keyword evidence="9" id="KW-1185">Reference proteome</keyword>
<feature type="region of interest" description="Disordered" evidence="5">
    <location>
        <begin position="488"/>
        <end position="515"/>
    </location>
</feature>
<dbReference type="InterPro" id="IPR052190">
    <property type="entry name" value="Euk-Arch_PrmC-MTase"/>
</dbReference>
<dbReference type="PROSITE" id="PS00092">
    <property type="entry name" value="N6_MTASE"/>
    <property type="match status" value="1"/>
</dbReference>
<dbReference type="Gene3D" id="3.40.50.150">
    <property type="entry name" value="Vaccinia Virus protein VP39"/>
    <property type="match status" value="1"/>
</dbReference>
<gene>
    <name evidence="8" type="ORF">SAMN04489764_1419</name>
</gene>
<keyword evidence="4" id="KW-0949">S-adenosyl-L-methionine</keyword>
<reference evidence="8 9" key="1">
    <citation type="submission" date="2016-10" db="EMBL/GenBank/DDBJ databases">
        <authorList>
            <person name="de Groot N.N."/>
        </authorList>
    </citation>
    <scope>NUCLEOTIDE SEQUENCE [LARGE SCALE GENOMIC DNA]</scope>
    <source>
        <strain evidence="8 9">DSM 43794</strain>
    </source>
</reference>
<feature type="domain" description="Methyltransferase small" evidence="6">
    <location>
        <begin position="152"/>
        <end position="281"/>
    </location>
</feature>
<accession>A0A1H1CDJ0</accession>
<dbReference type="GO" id="GO:0003676">
    <property type="term" value="F:nucleic acid binding"/>
    <property type="evidence" value="ECO:0007669"/>
    <property type="project" value="InterPro"/>
</dbReference>
<evidence type="ECO:0000256" key="2">
    <source>
        <dbReference type="ARBA" id="ARBA00022603"/>
    </source>
</evidence>